<dbReference type="AlphaFoldDB" id="I4G4C6"/>
<comment type="caution">
    <text evidence="2">The sequence shown here is derived from an EMBL/GenBank/DDBJ whole genome shotgun (WGS) entry which is preliminary data.</text>
</comment>
<proteinExistence type="predicted"/>
<organism evidence="2 3">
    <name type="scientific">Microcystis aeruginosa PCC 9443</name>
    <dbReference type="NCBI Taxonomy" id="1160281"/>
    <lineage>
        <taxon>Bacteria</taxon>
        <taxon>Bacillati</taxon>
        <taxon>Cyanobacteriota</taxon>
        <taxon>Cyanophyceae</taxon>
        <taxon>Oscillatoriophycideae</taxon>
        <taxon>Chroococcales</taxon>
        <taxon>Microcystaceae</taxon>
        <taxon>Microcystis</taxon>
    </lineage>
</organism>
<dbReference type="Pfam" id="PF08924">
    <property type="entry name" value="Rv2525c_GlyHyd-like"/>
    <property type="match status" value="1"/>
</dbReference>
<dbReference type="SUPFAM" id="SSF51445">
    <property type="entry name" value="(Trans)glycosidases"/>
    <property type="match status" value="1"/>
</dbReference>
<reference evidence="2 3" key="1">
    <citation type="submission" date="2012-04" db="EMBL/GenBank/DDBJ databases">
        <authorList>
            <person name="Genoscope - CEA"/>
        </authorList>
    </citation>
    <scope>NUCLEOTIDE SEQUENCE [LARGE SCALE GENOMIC DNA]</scope>
    <source>
        <strain evidence="2 3">9443</strain>
    </source>
</reference>
<sequence>MTQLPGIVQSAPNQSLGFDADSVITKATAQKFASQGYKFCLRYLSLGAGEAPGDLTYEEALGILQGGLALMPVQHVSSPGWVPSAQLGTTYGDNGANNAISVGFPRKVNVWLDLEGISSEVSDEAVIQYCTNWYNAVAGAGYLPGLYVGANSILNSQHLYDLPFQHYWHSESTVPPVAVRSYQMVQSYVAEPVNGIGIDRDITYIDNEGGVPQWLILS</sequence>
<dbReference type="InterPro" id="IPR017853">
    <property type="entry name" value="GH"/>
</dbReference>
<name>I4G4C6_MICAE</name>
<protein>
    <recommendedName>
        <fullName evidence="1">Rv2525c-like glycoside hydrolase-like domain-containing protein</fullName>
    </recommendedName>
</protein>
<dbReference type="EMBL" id="CAIJ01000308">
    <property type="protein sequence ID" value="CCI02787.1"/>
    <property type="molecule type" value="Genomic_DNA"/>
</dbReference>
<dbReference type="Proteomes" id="UP000003480">
    <property type="component" value="Unassembled WGS sequence"/>
</dbReference>
<evidence type="ECO:0000313" key="3">
    <source>
        <dbReference type="Proteomes" id="UP000003480"/>
    </source>
</evidence>
<evidence type="ECO:0000313" key="2">
    <source>
        <dbReference type="EMBL" id="CCI02787.1"/>
    </source>
</evidence>
<dbReference type="InterPro" id="IPR015020">
    <property type="entry name" value="Rv2525c-like_Glyco_Hydro-like"/>
</dbReference>
<feature type="domain" description="Rv2525c-like glycoside hydrolase-like" evidence="1">
    <location>
        <begin position="31"/>
        <end position="201"/>
    </location>
</feature>
<dbReference type="RefSeq" id="WP_002768432.1">
    <property type="nucleotide sequence ID" value="NZ_HE972988.1"/>
</dbReference>
<gene>
    <name evidence="2" type="ORF">MICAC_3760005</name>
</gene>
<dbReference type="Gene3D" id="3.20.20.80">
    <property type="entry name" value="Glycosidases"/>
    <property type="match status" value="1"/>
</dbReference>
<dbReference type="HOGENOM" id="CLU_093144_0_0_3"/>
<evidence type="ECO:0000259" key="1">
    <source>
        <dbReference type="Pfam" id="PF08924"/>
    </source>
</evidence>
<accession>I4G4C6</accession>